<keyword evidence="6 12" id="KW-0132">Cell division</keyword>
<evidence type="ECO:0000256" key="9">
    <source>
        <dbReference type="ARBA" id="ARBA00023125"/>
    </source>
</evidence>
<dbReference type="EMBL" id="JAKOAV010000022">
    <property type="protein sequence ID" value="MDF9409046.1"/>
    <property type="molecule type" value="Genomic_DNA"/>
</dbReference>
<evidence type="ECO:0000256" key="7">
    <source>
        <dbReference type="ARBA" id="ARBA00022829"/>
    </source>
</evidence>
<dbReference type="InterPro" id="IPR050090">
    <property type="entry name" value="Tyrosine_recombinase_XerCD"/>
</dbReference>
<feature type="active site" evidence="12">
    <location>
        <position position="170"/>
    </location>
</feature>
<feature type="domain" description="Core-binding (CB)" evidence="14">
    <location>
        <begin position="1"/>
        <end position="85"/>
    </location>
</feature>
<evidence type="ECO:0000256" key="1">
    <source>
        <dbReference type="ARBA" id="ARBA00004496"/>
    </source>
</evidence>
<dbReference type="Proteomes" id="UP001154312">
    <property type="component" value="Unassembled WGS sequence"/>
</dbReference>
<evidence type="ECO:0000313" key="16">
    <source>
        <dbReference type="Proteomes" id="UP001154312"/>
    </source>
</evidence>
<dbReference type="NCBIfam" id="NF040815">
    <property type="entry name" value="recomb_XerA_Arch"/>
    <property type="match status" value="1"/>
</dbReference>
<dbReference type="InterPro" id="IPR002104">
    <property type="entry name" value="Integrase_catalytic"/>
</dbReference>
<dbReference type="InterPro" id="IPR010998">
    <property type="entry name" value="Integrase_recombinase_N"/>
</dbReference>
<dbReference type="Gene3D" id="1.10.443.10">
    <property type="entry name" value="Intergrase catalytic core"/>
    <property type="match status" value="1"/>
</dbReference>
<evidence type="ECO:0000259" key="14">
    <source>
        <dbReference type="PROSITE" id="PS51900"/>
    </source>
</evidence>
<dbReference type="RefSeq" id="WP_277444458.1">
    <property type="nucleotide sequence ID" value="NZ_JAKOAV010000022.1"/>
</dbReference>
<evidence type="ECO:0000256" key="11">
    <source>
        <dbReference type="ARBA" id="ARBA00023306"/>
    </source>
</evidence>
<reference evidence="15" key="1">
    <citation type="submission" date="2022-02" db="EMBL/GenBank/DDBJ databases">
        <authorList>
            <person name="Leng L."/>
        </authorList>
    </citation>
    <scope>NUCLEOTIDE SEQUENCE</scope>
    <source>
        <strain evidence="15">JI</strain>
    </source>
</reference>
<keyword evidence="11 12" id="KW-0131">Cell cycle</keyword>
<dbReference type="InterPro" id="IPR011931">
    <property type="entry name" value="Recomb_XerC"/>
</dbReference>
<evidence type="ECO:0000256" key="8">
    <source>
        <dbReference type="ARBA" id="ARBA00022908"/>
    </source>
</evidence>
<gene>
    <name evidence="12 15" type="primary">xerD</name>
    <name evidence="15" type="ORF">L7E55_11855</name>
</gene>
<feature type="active site" evidence="12">
    <location>
        <position position="267"/>
    </location>
</feature>
<dbReference type="InterPro" id="IPR011010">
    <property type="entry name" value="DNA_brk_join_enz"/>
</dbReference>
<feature type="active site" description="O-(3'-phospho-DNA)-tyrosine intermediate" evidence="12">
    <location>
        <position position="276"/>
    </location>
</feature>
<keyword evidence="8 12" id="KW-0229">DNA integration</keyword>
<dbReference type="NCBIfam" id="NF001399">
    <property type="entry name" value="PRK00283.1"/>
    <property type="match status" value="1"/>
</dbReference>
<dbReference type="CDD" id="cd00798">
    <property type="entry name" value="INT_XerDC_C"/>
    <property type="match status" value="1"/>
</dbReference>
<feature type="domain" description="Tyr recombinase" evidence="13">
    <location>
        <begin position="106"/>
        <end position="289"/>
    </location>
</feature>
<evidence type="ECO:0000256" key="12">
    <source>
        <dbReference type="HAMAP-Rule" id="MF_01807"/>
    </source>
</evidence>
<comment type="subcellular location">
    <subcellularLocation>
        <location evidence="1 12">Cytoplasm</location>
    </subcellularLocation>
</comment>
<protein>
    <recommendedName>
        <fullName evidence="4 12">Tyrosine recombinase XerD</fullName>
    </recommendedName>
</protein>
<comment type="similarity">
    <text evidence="3 12">Belongs to the 'phage' integrase family. XerD subfamily.</text>
</comment>
<dbReference type="AlphaFoldDB" id="A0A9X4H3E4"/>
<dbReference type="GO" id="GO:0051301">
    <property type="term" value="P:cell division"/>
    <property type="evidence" value="ECO:0007669"/>
    <property type="project" value="UniProtKB-UniRule"/>
</dbReference>
<dbReference type="InterPro" id="IPR023009">
    <property type="entry name" value="Tyrosine_recombinase_XerC/XerD"/>
</dbReference>
<dbReference type="NCBIfam" id="TIGR02224">
    <property type="entry name" value="recomb_XerC"/>
    <property type="match status" value="1"/>
</dbReference>
<dbReference type="PANTHER" id="PTHR30349:SF81">
    <property type="entry name" value="TYROSINE RECOMBINASE XERC"/>
    <property type="match status" value="1"/>
</dbReference>
<dbReference type="GO" id="GO:0005737">
    <property type="term" value="C:cytoplasm"/>
    <property type="evidence" value="ECO:0007669"/>
    <property type="project" value="UniProtKB-SubCell"/>
</dbReference>
<dbReference type="InterPro" id="IPR004107">
    <property type="entry name" value="Integrase_SAM-like_N"/>
</dbReference>
<comment type="function">
    <text evidence="12">Site-specific tyrosine recombinase, which acts by catalyzing the cutting and rejoining of the recombining DNA molecules. The XerC-XerD complex is essential to convert dimers of the bacterial chromosome into monomers to permit their segregation at cell division. It also contributes to the segregational stability of plasmids.</text>
</comment>
<dbReference type="PROSITE" id="PS51898">
    <property type="entry name" value="TYR_RECOMBINASE"/>
    <property type="match status" value="1"/>
</dbReference>
<dbReference type="GO" id="GO:0007059">
    <property type="term" value="P:chromosome segregation"/>
    <property type="evidence" value="ECO:0007669"/>
    <property type="project" value="UniProtKB-UniRule"/>
</dbReference>
<dbReference type="InterPro" id="IPR044068">
    <property type="entry name" value="CB"/>
</dbReference>
<organism evidence="15 16">
    <name type="scientific">Pelotomaculum isophthalicicum JI</name>
    <dbReference type="NCBI Taxonomy" id="947010"/>
    <lineage>
        <taxon>Bacteria</taxon>
        <taxon>Bacillati</taxon>
        <taxon>Bacillota</taxon>
        <taxon>Clostridia</taxon>
        <taxon>Eubacteriales</taxon>
        <taxon>Desulfotomaculaceae</taxon>
        <taxon>Pelotomaculum</taxon>
    </lineage>
</organism>
<evidence type="ECO:0000256" key="6">
    <source>
        <dbReference type="ARBA" id="ARBA00022618"/>
    </source>
</evidence>
<dbReference type="Pfam" id="PF00589">
    <property type="entry name" value="Phage_integrase"/>
    <property type="match status" value="1"/>
</dbReference>
<dbReference type="Pfam" id="PF02899">
    <property type="entry name" value="Phage_int_SAM_1"/>
    <property type="match status" value="1"/>
</dbReference>
<comment type="subunit">
    <text evidence="12">Forms a cyclic heterotetrameric complex composed of two molecules of XerC and two molecules of XerD.</text>
</comment>
<comment type="similarity">
    <text evidence="2">Belongs to the 'phage' integrase family. XerC subfamily.</text>
</comment>
<proteinExistence type="inferred from homology"/>
<evidence type="ECO:0000256" key="10">
    <source>
        <dbReference type="ARBA" id="ARBA00023172"/>
    </source>
</evidence>
<keyword evidence="9 12" id="KW-0238">DNA-binding</keyword>
<feature type="active site" evidence="12">
    <location>
        <position position="241"/>
    </location>
</feature>
<keyword evidence="10 12" id="KW-0233">DNA recombination</keyword>
<dbReference type="PROSITE" id="PS51900">
    <property type="entry name" value="CB"/>
    <property type="match status" value="1"/>
</dbReference>
<evidence type="ECO:0000256" key="4">
    <source>
        <dbReference type="ARBA" id="ARBA00015810"/>
    </source>
</evidence>
<accession>A0A9X4H3E4</accession>
<feature type="active site" evidence="12">
    <location>
        <position position="244"/>
    </location>
</feature>
<name>A0A9X4H3E4_9FIRM</name>
<evidence type="ECO:0000313" key="15">
    <source>
        <dbReference type="EMBL" id="MDF9409046.1"/>
    </source>
</evidence>
<dbReference type="HAMAP" id="MF_01808">
    <property type="entry name" value="Recomb_XerC_XerD"/>
    <property type="match status" value="1"/>
</dbReference>
<keyword evidence="7 12" id="KW-0159">Chromosome partition</keyword>
<dbReference type="GO" id="GO:0009037">
    <property type="term" value="F:tyrosine-based site-specific recombinase activity"/>
    <property type="evidence" value="ECO:0007669"/>
    <property type="project" value="UniProtKB-UniRule"/>
</dbReference>
<dbReference type="InterPro" id="IPR013762">
    <property type="entry name" value="Integrase-like_cat_sf"/>
</dbReference>
<feature type="active site" evidence="12">
    <location>
        <position position="146"/>
    </location>
</feature>
<evidence type="ECO:0000256" key="5">
    <source>
        <dbReference type="ARBA" id="ARBA00022490"/>
    </source>
</evidence>
<dbReference type="InterPro" id="IPR011932">
    <property type="entry name" value="Recomb_XerD"/>
</dbReference>
<dbReference type="GO" id="GO:0006313">
    <property type="term" value="P:DNA transposition"/>
    <property type="evidence" value="ECO:0007669"/>
    <property type="project" value="UniProtKB-UniRule"/>
</dbReference>
<dbReference type="SUPFAM" id="SSF56349">
    <property type="entry name" value="DNA breaking-rejoining enzymes"/>
    <property type="match status" value="1"/>
</dbReference>
<keyword evidence="5 12" id="KW-0963">Cytoplasm</keyword>
<dbReference type="Gene3D" id="1.10.150.130">
    <property type="match status" value="1"/>
</dbReference>
<sequence length="295" mass="33727">MIELLDEYIYHLAVERGLAENTLISYRLDLNGYLDFCRKYGLESLEQADKNVVMSYLFQLQLEGRSPATISRRLAAARSFYKYLVSEDILQKDPTADLEFPKLAQKLPRVLTVEEVDTLLGQPLISEPAGIRDKAMLELLYATGIRVSELVSLNMEHINLDSGFIRCFGKGSKERIVPLGDVAARFLKEYLTRGRSKLTKAGNTPAVFINQHGKRLTRQGFWKIIKKYALKAKIKKEITPHTFRHSFATHLLENGADLRSVQEMLGHADISTTQIYTHLTKQRMKEVYNRSHPRA</sequence>
<evidence type="ECO:0000259" key="13">
    <source>
        <dbReference type="PROSITE" id="PS51898"/>
    </source>
</evidence>
<evidence type="ECO:0000256" key="2">
    <source>
        <dbReference type="ARBA" id="ARBA00006657"/>
    </source>
</evidence>
<comment type="caution">
    <text evidence="15">The sequence shown here is derived from an EMBL/GenBank/DDBJ whole genome shotgun (WGS) entry which is preliminary data.</text>
</comment>
<evidence type="ECO:0000256" key="3">
    <source>
        <dbReference type="ARBA" id="ARBA00010450"/>
    </source>
</evidence>
<dbReference type="HAMAP" id="MF_01807">
    <property type="entry name" value="Recomb_XerD"/>
    <property type="match status" value="1"/>
</dbReference>
<dbReference type="GO" id="GO:0003677">
    <property type="term" value="F:DNA binding"/>
    <property type="evidence" value="ECO:0007669"/>
    <property type="project" value="UniProtKB-UniRule"/>
</dbReference>
<keyword evidence="16" id="KW-1185">Reference proteome</keyword>
<dbReference type="NCBIfam" id="TIGR02225">
    <property type="entry name" value="recomb_XerD"/>
    <property type="match status" value="1"/>
</dbReference>
<dbReference type="PANTHER" id="PTHR30349">
    <property type="entry name" value="PHAGE INTEGRASE-RELATED"/>
    <property type="match status" value="1"/>
</dbReference>